<keyword evidence="9" id="KW-1185">Reference proteome</keyword>
<evidence type="ECO:0000256" key="1">
    <source>
        <dbReference type="ARBA" id="ARBA00004141"/>
    </source>
</evidence>
<dbReference type="GO" id="GO:0016020">
    <property type="term" value="C:membrane"/>
    <property type="evidence" value="ECO:0007669"/>
    <property type="project" value="UniProtKB-SubCell"/>
</dbReference>
<dbReference type="Gene3D" id="3.60.21.10">
    <property type="match status" value="1"/>
</dbReference>
<evidence type="ECO:0000313" key="8">
    <source>
        <dbReference type="EMBL" id="PVH22007.1"/>
    </source>
</evidence>
<feature type="compositionally biased region" description="Polar residues" evidence="5">
    <location>
        <begin position="213"/>
        <end position="225"/>
    </location>
</feature>
<dbReference type="PANTHER" id="PTHR13315">
    <property type="entry name" value="METALLO PHOSPHOESTERASE RELATED"/>
    <property type="match status" value="1"/>
</dbReference>
<dbReference type="SUPFAM" id="SSF56300">
    <property type="entry name" value="Metallo-dependent phosphatases"/>
    <property type="match status" value="2"/>
</dbReference>
<dbReference type="GeneID" id="37010003"/>
<dbReference type="EMBL" id="PKFO01000006">
    <property type="protein sequence ID" value="PVH22007.1"/>
    <property type="molecule type" value="Genomic_DNA"/>
</dbReference>
<dbReference type="GO" id="GO:0016787">
    <property type="term" value="F:hydrolase activity"/>
    <property type="evidence" value="ECO:0007669"/>
    <property type="project" value="InterPro"/>
</dbReference>
<dbReference type="VEuPathDB" id="FungiDB:CXQ85_004673"/>
<dbReference type="GO" id="GO:0005783">
    <property type="term" value="C:endoplasmic reticulum"/>
    <property type="evidence" value="ECO:0007669"/>
    <property type="project" value="TreeGrafter"/>
</dbReference>
<evidence type="ECO:0000256" key="4">
    <source>
        <dbReference type="ARBA" id="ARBA00023136"/>
    </source>
</evidence>
<feature type="compositionally biased region" description="Low complexity" evidence="5">
    <location>
        <begin position="278"/>
        <end position="294"/>
    </location>
</feature>
<evidence type="ECO:0000313" key="9">
    <source>
        <dbReference type="Proteomes" id="UP000244309"/>
    </source>
</evidence>
<dbReference type="GO" id="GO:0006506">
    <property type="term" value="P:GPI anchor biosynthetic process"/>
    <property type="evidence" value="ECO:0007669"/>
    <property type="project" value="InterPro"/>
</dbReference>
<feature type="region of interest" description="Disordered" evidence="5">
    <location>
        <begin position="209"/>
        <end position="348"/>
    </location>
</feature>
<feature type="compositionally biased region" description="Low complexity" evidence="5">
    <location>
        <begin position="331"/>
        <end position="344"/>
    </location>
</feature>
<dbReference type="InterPro" id="IPR004843">
    <property type="entry name" value="Calcineurin-like_PHP"/>
</dbReference>
<evidence type="ECO:0000259" key="7">
    <source>
        <dbReference type="Pfam" id="PF00149"/>
    </source>
</evidence>
<dbReference type="STRING" id="45357.A0A2V1AV41"/>
<dbReference type="Proteomes" id="UP000244309">
    <property type="component" value="Unassembled WGS sequence"/>
</dbReference>
<name>A0A2V1AV41_9ASCO</name>
<feature type="domain" description="Calcineurin-like phosphoesterase" evidence="7">
    <location>
        <begin position="51"/>
        <end position="161"/>
    </location>
</feature>
<dbReference type="PANTHER" id="PTHR13315:SF4">
    <property type="entry name" value="METALLOPHOSPHOESTERASE, ISOFORM E"/>
    <property type="match status" value="1"/>
</dbReference>
<gene>
    <name evidence="8" type="ORF">CXQ85_004673</name>
</gene>
<proteinExistence type="predicted"/>
<accession>A0A2V1AV41</accession>
<comment type="caution">
    <text evidence="8">The sequence shown here is derived from an EMBL/GenBank/DDBJ whole genome shotgun (WGS) entry which is preliminary data.</text>
</comment>
<dbReference type="OrthoDB" id="5977743at2759"/>
<feature type="transmembrane region" description="Helical" evidence="6">
    <location>
        <begin position="590"/>
        <end position="609"/>
    </location>
</feature>
<keyword evidence="2 6" id="KW-0812">Transmembrane</keyword>
<evidence type="ECO:0000256" key="2">
    <source>
        <dbReference type="ARBA" id="ARBA00022692"/>
    </source>
</evidence>
<dbReference type="InterPro" id="IPR033308">
    <property type="entry name" value="PGAP5/Cdc1/Ted1"/>
</dbReference>
<comment type="subcellular location">
    <subcellularLocation>
        <location evidence="1">Membrane</location>
        <topology evidence="1">Multi-pass membrane protein</topology>
    </subcellularLocation>
</comment>
<organism evidence="8 9">
    <name type="scientific">Candidozyma haemuli</name>
    <dbReference type="NCBI Taxonomy" id="45357"/>
    <lineage>
        <taxon>Eukaryota</taxon>
        <taxon>Fungi</taxon>
        <taxon>Dikarya</taxon>
        <taxon>Ascomycota</taxon>
        <taxon>Saccharomycotina</taxon>
        <taxon>Pichiomycetes</taxon>
        <taxon>Metschnikowiaceae</taxon>
        <taxon>Candidozyma</taxon>
    </lineage>
</organism>
<dbReference type="RefSeq" id="XP_025342947.1">
    <property type="nucleotide sequence ID" value="XM_025488285.1"/>
</dbReference>
<evidence type="ECO:0000256" key="3">
    <source>
        <dbReference type="ARBA" id="ARBA00022989"/>
    </source>
</evidence>
<evidence type="ECO:0000256" key="6">
    <source>
        <dbReference type="SAM" id="Phobius"/>
    </source>
</evidence>
<dbReference type="InterPro" id="IPR029052">
    <property type="entry name" value="Metallo-depent_PP-like"/>
</dbReference>
<feature type="transmembrane region" description="Helical" evidence="6">
    <location>
        <begin position="478"/>
        <end position="497"/>
    </location>
</feature>
<dbReference type="Pfam" id="PF00149">
    <property type="entry name" value="Metallophos"/>
    <property type="match status" value="1"/>
</dbReference>
<keyword evidence="4 6" id="KW-0472">Membrane</keyword>
<sequence>MSLPKVRNSYALVLALAAVFAVQFIWFEWIVPSRTAGACSWAETGSNPTNVLLVADPQLIDNHTYPGRNSALLKLSQHTVDKYVAQNYKAMVGKLQPDYIFFLGDYLDNGRSATDQYFNHEVRRFWRIFDRWPGKYVHGKNWFTNVPGNHDIGFGNAVKAHSRQRFEGVFGLANTVVEAGGVEFVMVDTPSYSADNGLEADARHFVNSLDVGKSTSENDQATGESNTRRAEDAGEDVGGISESVDPITGKAIDDTKAASEEKPETDLTGLGSASDGSAKAPEVEAANAAAPYNEKSSEKSALDLETELNAPNPPPEKPKSQQDDSPKAAVPESSSGSTESPSTEDIPAVLTRKPRILLSHVPLYRDTKVQTCGPLRESSVFHQNKGYQYQSALLPEVSSEILEKLRPIVAFSGDDHDYCDVTHPLTNTREITVKSISMAMGIWQPAVQLLSFDASSATPESLTYDTHLCYLPTPYHNVIAYAITAAIIGAILLSHALRLRPSRYNYNYSILPTHAHDYAESSAILMENPMSRKVSNFLKEQDEGSSSISSTPLPAYTSTAAKSAPEKVAAKLKYSKLAVRRFMRKWNLVFFLRLCLVEFFSVMLAYFVVVTTI</sequence>
<protein>
    <recommendedName>
        <fullName evidence="7">Calcineurin-like phosphoesterase domain-containing protein</fullName>
    </recommendedName>
</protein>
<feature type="compositionally biased region" description="Basic and acidic residues" evidence="5">
    <location>
        <begin position="251"/>
        <end position="265"/>
    </location>
</feature>
<keyword evidence="3 6" id="KW-1133">Transmembrane helix</keyword>
<evidence type="ECO:0000256" key="5">
    <source>
        <dbReference type="SAM" id="MobiDB-lite"/>
    </source>
</evidence>
<reference evidence="8 9" key="1">
    <citation type="submission" date="2017-12" db="EMBL/GenBank/DDBJ databases">
        <title>Genome Sequence of a Multidrug-Resistant Candida haemulonii Isolate from a Patient with Chronic Leg Ulcers in Israel.</title>
        <authorList>
            <person name="Chow N.A."/>
            <person name="Gade L."/>
            <person name="Batra D."/>
            <person name="Rowe L.A."/>
            <person name="Ben-Ami R."/>
            <person name="Loparev V.N."/>
            <person name="Litvintseva A.P."/>
        </authorList>
    </citation>
    <scope>NUCLEOTIDE SEQUENCE [LARGE SCALE GENOMIC DNA]</scope>
    <source>
        <strain evidence="8 9">B11899</strain>
    </source>
</reference>
<feature type="compositionally biased region" description="Basic and acidic residues" evidence="5">
    <location>
        <begin position="316"/>
        <end position="326"/>
    </location>
</feature>
<dbReference type="AlphaFoldDB" id="A0A2V1AV41"/>